<dbReference type="EMBL" id="CM009300">
    <property type="protein sequence ID" value="PNT12470.1"/>
    <property type="molecule type" value="Genomic_DNA"/>
</dbReference>
<gene>
    <name evidence="3" type="ORF">POPTR_011G087300</name>
</gene>
<accession>A0A2K1YHG1</accession>
<keyword evidence="2" id="KW-0732">Signal</keyword>
<feature type="transmembrane region" description="Helical" evidence="1">
    <location>
        <begin position="106"/>
        <end position="124"/>
    </location>
</feature>
<proteinExistence type="predicted"/>
<dbReference type="InParanoid" id="A0A2K1YHG1"/>
<feature type="transmembrane region" description="Helical" evidence="1">
    <location>
        <begin position="174"/>
        <end position="196"/>
    </location>
</feature>
<evidence type="ECO:0000256" key="2">
    <source>
        <dbReference type="SAM" id="SignalP"/>
    </source>
</evidence>
<feature type="transmembrane region" description="Helical" evidence="1">
    <location>
        <begin position="274"/>
        <end position="295"/>
    </location>
</feature>
<dbReference type="Proteomes" id="UP000006729">
    <property type="component" value="Chromosome 11"/>
</dbReference>
<feature type="transmembrane region" description="Helical" evidence="1">
    <location>
        <begin position="144"/>
        <end position="167"/>
    </location>
</feature>
<evidence type="ECO:0000313" key="3">
    <source>
        <dbReference type="EMBL" id="PNT12470.1"/>
    </source>
</evidence>
<feature type="transmembrane region" description="Helical" evidence="1">
    <location>
        <begin position="79"/>
        <end position="99"/>
    </location>
</feature>
<feature type="chain" id="PRO_5014471852" evidence="2">
    <location>
        <begin position="19"/>
        <end position="300"/>
    </location>
</feature>
<protein>
    <submittedName>
        <fullName evidence="3">Uncharacterized protein</fullName>
    </submittedName>
</protein>
<feature type="signal peptide" evidence="2">
    <location>
        <begin position="1"/>
        <end position="18"/>
    </location>
</feature>
<reference evidence="3 4" key="1">
    <citation type="journal article" date="2006" name="Science">
        <title>The genome of black cottonwood, Populus trichocarpa (Torr. &amp; Gray).</title>
        <authorList>
            <person name="Tuskan G.A."/>
            <person name="Difazio S."/>
            <person name="Jansson S."/>
            <person name="Bohlmann J."/>
            <person name="Grigoriev I."/>
            <person name="Hellsten U."/>
            <person name="Putnam N."/>
            <person name="Ralph S."/>
            <person name="Rombauts S."/>
            <person name="Salamov A."/>
            <person name="Schein J."/>
            <person name="Sterck L."/>
            <person name="Aerts A."/>
            <person name="Bhalerao R.R."/>
            <person name="Bhalerao R.P."/>
            <person name="Blaudez D."/>
            <person name="Boerjan W."/>
            <person name="Brun A."/>
            <person name="Brunner A."/>
            <person name="Busov V."/>
            <person name="Campbell M."/>
            <person name="Carlson J."/>
            <person name="Chalot M."/>
            <person name="Chapman J."/>
            <person name="Chen G.L."/>
            <person name="Cooper D."/>
            <person name="Coutinho P.M."/>
            <person name="Couturier J."/>
            <person name="Covert S."/>
            <person name="Cronk Q."/>
            <person name="Cunningham R."/>
            <person name="Davis J."/>
            <person name="Degroeve S."/>
            <person name="Dejardin A."/>
            <person name="Depamphilis C."/>
            <person name="Detter J."/>
            <person name="Dirks B."/>
            <person name="Dubchak I."/>
            <person name="Duplessis S."/>
            <person name="Ehlting J."/>
            <person name="Ellis B."/>
            <person name="Gendler K."/>
            <person name="Goodstein D."/>
            <person name="Gribskov M."/>
            <person name="Grimwood J."/>
            <person name="Groover A."/>
            <person name="Gunter L."/>
            <person name="Hamberger B."/>
            <person name="Heinze B."/>
            <person name="Helariutta Y."/>
            <person name="Henrissat B."/>
            <person name="Holligan D."/>
            <person name="Holt R."/>
            <person name="Huang W."/>
            <person name="Islam-Faridi N."/>
            <person name="Jones S."/>
            <person name="Jones-Rhoades M."/>
            <person name="Jorgensen R."/>
            <person name="Joshi C."/>
            <person name="Kangasjarvi J."/>
            <person name="Karlsson J."/>
            <person name="Kelleher C."/>
            <person name="Kirkpatrick R."/>
            <person name="Kirst M."/>
            <person name="Kohler A."/>
            <person name="Kalluri U."/>
            <person name="Larimer F."/>
            <person name="Leebens-Mack J."/>
            <person name="Leple J.C."/>
            <person name="Locascio P."/>
            <person name="Lou Y."/>
            <person name="Lucas S."/>
            <person name="Martin F."/>
            <person name="Montanini B."/>
            <person name="Napoli C."/>
            <person name="Nelson D.R."/>
            <person name="Nelson C."/>
            <person name="Nieminen K."/>
            <person name="Nilsson O."/>
            <person name="Pereda V."/>
            <person name="Peter G."/>
            <person name="Philippe R."/>
            <person name="Pilate G."/>
            <person name="Poliakov A."/>
            <person name="Razumovskaya J."/>
            <person name="Richardson P."/>
            <person name="Rinaldi C."/>
            <person name="Ritland K."/>
            <person name="Rouze P."/>
            <person name="Ryaboy D."/>
            <person name="Schmutz J."/>
            <person name="Schrader J."/>
            <person name="Segerman B."/>
            <person name="Shin H."/>
            <person name="Siddiqui A."/>
            <person name="Sterky F."/>
            <person name="Terry A."/>
            <person name="Tsai C.J."/>
            <person name="Uberbacher E."/>
            <person name="Unneberg P."/>
            <person name="Vahala J."/>
            <person name="Wall K."/>
            <person name="Wessler S."/>
            <person name="Yang G."/>
            <person name="Yin T."/>
            <person name="Douglas C."/>
            <person name="Marra M."/>
            <person name="Sandberg G."/>
            <person name="Van de Peer Y."/>
            <person name="Rokhsar D."/>
        </authorList>
    </citation>
    <scope>NUCLEOTIDE SEQUENCE [LARGE SCALE GENOMIC DNA]</scope>
    <source>
        <strain evidence="4">cv. Nisqually</strain>
    </source>
</reference>
<name>A0A2K1YHG1_POPTR</name>
<keyword evidence="1" id="KW-1133">Transmembrane helix</keyword>
<evidence type="ECO:0000256" key="1">
    <source>
        <dbReference type="SAM" id="Phobius"/>
    </source>
</evidence>
<feature type="transmembrane region" description="Helical" evidence="1">
    <location>
        <begin position="248"/>
        <end position="268"/>
    </location>
</feature>
<feature type="transmembrane region" description="Helical" evidence="1">
    <location>
        <begin position="216"/>
        <end position="236"/>
    </location>
</feature>
<keyword evidence="1" id="KW-0472">Membrane</keyword>
<evidence type="ECO:0000313" key="4">
    <source>
        <dbReference type="Proteomes" id="UP000006729"/>
    </source>
</evidence>
<sequence length="300" mass="32354">MAFVAACICGIFCLPSLSTNSEVVLLVPRPVSCDAGLLGYVVLQFWMYWDLSQGSLDWLFCPSPGYTCLCLLFELSVSWSFYLLQFCVICWPSWAGLGCCSMQPGLLLYTALFAVCCSAAQGTLHLPMGVQVADDIHCWNGFAYLGFFTGVIACDVLITLLGLVLLFAPVCLSFLRVLAGWPGPPCCLVLAALFLGSYGDCSHYALFVDALDPISLAWYAVFLEVGWTLCFLKLAGLMGARAIVSGSFLLLVLSLALVGGGLILMDVVLHERCLLLLGFGLLTSLKLFICQRLMAVGANV</sequence>
<keyword evidence="4" id="KW-1185">Reference proteome</keyword>
<organism evidence="3 4">
    <name type="scientific">Populus trichocarpa</name>
    <name type="common">Western balsam poplar</name>
    <name type="synonym">Populus balsamifera subsp. trichocarpa</name>
    <dbReference type="NCBI Taxonomy" id="3694"/>
    <lineage>
        <taxon>Eukaryota</taxon>
        <taxon>Viridiplantae</taxon>
        <taxon>Streptophyta</taxon>
        <taxon>Embryophyta</taxon>
        <taxon>Tracheophyta</taxon>
        <taxon>Spermatophyta</taxon>
        <taxon>Magnoliopsida</taxon>
        <taxon>eudicotyledons</taxon>
        <taxon>Gunneridae</taxon>
        <taxon>Pentapetalae</taxon>
        <taxon>rosids</taxon>
        <taxon>fabids</taxon>
        <taxon>Malpighiales</taxon>
        <taxon>Salicaceae</taxon>
        <taxon>Saliceae</taxon>
        <taxon>Populus</taxon>
    </lineage>
</organism>
<keyword evidence="1" id="KW-0812">Transmembrane</keyword>
<dbReference type="AlphaFoldDB" id="A0A2K1YHG1"/>